<dbReference type="STRING" id="1336337.A0A3N4IRX5"/>
<sequence length="68" mass="7700">MTWKVSVNNLRHSLAHASASLVPLQQMQADLVEDLRDRVTQPVMLRDAQGEGESIGEIPLEEYLQKKK</sequence>
<dbReference type="Proteomes" id="UP000276215">
    <property type="component" value="Unassembled WGS sequence"/>
</dbReference>
<proteinExistence type="predicted"/>
<evidence type="ECO:0000313" key="2">
    <source>
        <dbReference type="Proteomes" id="UP000276215"/>
    </source>
</evidence>
<keyword evidence="2" id="KW-1185">Reference proteome</keyword>
<dbReference type="EMBL" id="ML120945">
    <property type="protein sequence ID" value="RPA88485.1"/>
    <property type="molecule type" value="Genomic_DNA"/>
</dbReference>
<reference evidence="1 2" key="1">
    <citation type="journal article" date="2018" name="Nat. Ecol. Evol.">
        <title>Pezizomycetes genomes reveal the molecular basis of ectomycorrhizal truffle lifestyle.</title>
        <authorList>
            <person name="Murat C."/>
            <person name="Payen T."/>
            <person name="Noel B."/>
            <person name="Kuo A."/>
            <person name="Morin E."/>
            <person name="Chen J."/>
            <person name="Kohler A."/>
            <person name="Krizsan K."/>
            <person name="Balestrini R."/>
            <person name="Da Silva C."/>
            <person name="Montanini B."/>
            <person name="Hainaut M."/>
            <person name="Levati E."/>
            <person name="Barry K.W."/>
            <person name="Belfiori B."/>
            <person name="Cichocki N."/>
            <person name="Clum A."/>
            <person name="Dockter R.B."/>
            <person name="Fauchery L."/>
            <person name="Guy J."/>
            <person name="Iotti M."/>
            <person name="Le Tacon F."/>
            <person name="Lindquist E.A."/>
            <person name="Lipzen A."/>
            <person name="Malagnac F."/>
            <person name="Mello A."/>
            <person name="Molinier V."/>
            <person name="Miyauchi S."/>
            <person name="Poulain J."/>
            <person name="Riccioni C."/>
            <person name="Rubini A."/>
            <person name="Sitrit Y."/>
            <person name="Splivallo R."/>
            <person name="Traeger S."/>
            <person name="Wang M."/>
            <person name="Zifcakova L."/>
            <person name="Wipf D."/>
            <person name="Zambonelli A."/>
            <person name="Paolocci F."/>
            <person name="Nowrousian M."/>
            <person name="Ottonello S."/>
            <person name="Baldrian P."/>
            <person name="Spatafora J.W."/>
            <person name="Henrissat B."/>
            <person name="Nagy L.G."/>
            <person name="Aury J.M."/>
            <person name="Wincker P."/>
            <person name="Grigoriev I.V."/>
            <person name="Bonfante P."/>
            <person name="Martin F.M."/>
        </authorList>
    </citation>
    <scope>NUCLEOTIDE SEQUENCE [LARGE SCALE GENOMIC DNA]</scope>
    <source>
        <strain evidence="1 2">120613-1</strain>
    </source>
</reference>
<gene>
    <name evidence="1" type="ORF">L873DRAFT_1824459</name>
</gene>
<evidence type="ECO:0000313" key="1">
    <source>
        <dbReference type="EMBL" id="RPA88485.1"/>
    </source>
</evidence>
<accession>A0A3N4IRX5</accession>
<name>A0A3N4IRX5_9PEZI</name>
<protein>
    <submittedName>
        <fullName evidence="1">Uncharacterized protein</fullName>
    </submittedName>
</protein>
<dbReference type="OrthoDB" id="4179406at2759"/>
<dbReference type="AlphaFoldDB" id="A0A3N4IRX5"/>
<organism evidence="1 2">
    <name type="scientific">Choiromyces venosus 120613-1</name>
    <dbReference type="NCBI Taxonomy" id="1336337"/>
    <lineage>
        <taxon>Eukaryota</taxon>
        <taxon>Fungi</taxon>
        <taxon>Dikarya</taxon>
        <taxon>Ascomycota</taxon>
        <taxon>Pezizomycotina</taxon>
        <taxon>Pezizomycetes</taxon>
        <taxon>Pezizales</taxon>
        <taxon>Tuberaceae</taxon>
        <taxon>Choiromyces</taxon>
    </lineage>
</organism>